<name>A0ABW8NJM8_9GAMM</name>
<gene>
    <name evidence="3" type="ORF">WG929_12205</name>
</gene>
<proteinExistence type="predicted"/>
<dbReference type="RefSeq" id="WP_416206253.1">
    <property type="nucleotide sequence ID" value="NZ_JBBKTX010000014.1"/>
</dbReference>
<evidence type="ECO:0000313" key="4">
    <source>
        <dbReference type="Proteomes" id="UP001620597"/>
    </source>
</evidence>
<feature type="transmembrane region" description="Helical" evidence="2">
    <location>
        <begin position="12"/>
        <end position="34"/>
    </location>
</feature>
<sequence length="84" mass="9239">MASTSSLWSKPIVRDLALILVLKLALIFTLRALFFSQPVDLSDPQAALLQQLGNGEEHARPATEFSLPQHSTERSTALPLEDQP</sequence>
<evidence type="ECO:0000313" key="3">
    <source>
        <dbReference type="EMBL" id="MFK4753176.1"/>
    </source>
</evidence>
<reference evidence="3 4" key="1">
    <citation type="submission" date="2024-03" db="EMBL/GenBank/DDBJ databases">
        <title>High-quality draft genome sequence of Oceanobacter sp. wDCs-4.</title>
        <authorList>
            <person name="Dong C."/>
        </authorList>
    </citation>
    <scope>NUCLEOTIDE SEQUENCE [LARGE SCALE GENOMIC DNA]</scope>
    <source>
        <strain evidence="4">wDCs-4</strain>
    </source>
</reference>
<feature type="region of interest" description="Disordered" evidence="1">
    <location>
        <begin position="52"/>
        <end position="84"/>
    </location>
</feature>
<dbReference type="EMBL" id="JBBKTX010000014">
    <property type="protein sequence ID" value="MFK4753176.1"/>
    <property type="molecule type" value="Genomic_DNA"/>
</dbReference>
<keyword evidence="4" id="KW-1185">Reference proteome</keyword>
<evidence type="ECO:0000256" key="2">
    <source>
        <dbReference type="SAM" id="Phobius"/>
    </source>
</evidence>
<evidence type="ECO:0000256" key="1">
    <source>
        <dbReference type="SAM" id="MobiDB-lite"/>
    </source>
</evidence>
<organism evidence="3 4">
    <name type="scientific">Oceanobacter antarcticus</name>
    <dbReference type="NCBI Taxonomy" id="3133425"/>
    <lineage>
        <taxon>Bacteria</taxon>
        <taxon>Pseudomonadati</taxon>
        <taxon>Pseudomonadota</taxon>
        <taxon>Gammaproteobacteria</taxon>
        <taxon>Oceanospirillales</taxon>
        <taxon>Oceanospirillaceae</taxon>
        <taxon>Oceanobacter</taxon>
    </lineage>
</organism>
<accession>A0ABW8NJM8</accession>
<protein>
    <submittedName>
        <fullName evidence="3">Uncharacterized protein</fullName>
    </submittedName>
</protein>
<keyword evidence="2" id="KW-0812">Transmembrane</keyword>
<comment type="caution">
    <text evidence="3">The sequence shown here is derived from an EMBL/GenBank/DDBJ whole genome shotgun (WGS) entry which is preliminary data.</text>
</comment>
<keyword evidence="2" id="KW-1133">Transmembrane helix</keyword>
<dbReference type="Proteomes" id="UP001620597">
    <property type="component" value="Unassembled WGS sequence"/>
</dbReference>
<keyword evidence="2" id="KW-0472">Membrane</keyword>